<dbReference type="GeneID" id="302999194"/>
<dbReference type="PROSITE" id="PS51257">
    <property type="entry name" value="PROKAR_LIPOPROTEIN"/>
    <property type="match status" value="1"/>
</dbReference>
<dbReference type="EMBL" id="CP002631">
    <property type="protein sequence ID" value="AEB14943.1"/>
    <property type="molecule type" value="Genomic_DNA"/>
</dbReference>
<dbReference type="RefSeq" id="WP_013702197.1">
    <property type="nucleotide sequence ID" value="NC_015385.1"/>
</dbReference>
<dbReference type="KEGG" id="tsu:Tresu_2072"/>
<sequence>MKKGVGLLLSMLILAATLTGCISMTPLSDAGAFPGDAQSYEVLGRVEVKSSATNSGYSKLYAEAKKKYPECDDVVNVKVDAKKTVFLIFTFNSYNMSGIAISYK</sequence>
<organism evidence="2 3">
    <name type="scientific">Treponema succinifaciens (strain ATCC 33096 / DSM 2489 / 6091)</name>
    <dbReference type="NCBI Taxonomy" id="869209"/>
    <lineage>
        <taxon>Bacteria</taxon>
        <taxon>Pseudomonadati</taxon>
        <taxon>Spirochaetota</taxon>
        <taxon>Spirochaetia</taxon>
        <taxon>Spirochaetales</taxon>
        <taxon>Treponemataceae</taxon>
        <taxon>Treponema</taxon>
    </lineage>
</organism>
<keyword evidence="1" id="KW-0732">Signal</keyword>
<evidence type="ECO:0000313" key="2">
    <source>
        <dbReference type="EMBL" id="AEB14943.1"/>
    </source>
</evidence>
<dbReference type="AlphaFoldDB" id="F2NTF4"/>
<feature type="chain" id="PRO_5003287426" description="Lipoprotein" evidence="1">
    <location>
        <begin position="23"/>
        <end position="104"/>
    </location>
</feature>
<feature type="signal peptide" evidence="1">
    <location>
        <begin position="1"/>
        <end position="22"/>
    </location>
</feature>
<proteinExistence type="predicted"/>
<keyword evidence="3" id="KW-1185">Reference proteome</keyword>
<reference evidence="3" key="2">
    <citation type="submission" date="2011-04" db="EMBL/GenBank/DDBJ databases">
        <title>The complete genome of chromosome of Treponema succinifaciens DSM 2489.</title>
        <authorList>
            <person name="Lucas S."/>
            <person name="Copeland A."/>
            <person name="Lapidus A."/>
            <person name="Bruce D."/>
            <person name="Goodwin L."/>
            <person name="Pitluck S."/>
            <person name="Peters L."/>
            <person name="Kyrpides N."/>
            <person name="Mavromatis K."/>
            <person name="Ivanova N."/>
            <person name="Ovchinnikova G."/>
            <person name="Teshima H."/>
            <person name="Detter J.C."/>
            <person name="Tapia R."/>
            <person name="Han C."/>
            <person name="Land M."/>
            <person name="Hauser L."/>
            <person name="Markowitz V."/>
            <person name="Cheng J.-F."/>
            <person name="Hugenholtz P."/>
            <person name="Woyke T."/>
            <person name="Wu D."/>
            <person name="Gronow S."/>
            <person name="Wellnitz S."/>
            <person name="Brambilla E."/>
            <person name="Klenk H.-P."/>
            <person name="Eisen J.A."/>
        </authorList>
    </citation>
    <scope>NUCLEOTIDE SEQUENCE [LARGE SCALE GENOMIC DNA]</scope>
    <source>
        <strain evidence="3">ATCC 33096 / DSM 2489 / 6091</strain>
    </source>
</reference>
<gene>
    <name evidence="2" type="ordered locus">Tresu_2072</name>
</gene>
<dbReference type="Proteomes" id="UP000006852">
    <property type="component" value="Chromosome"/>
</dbReference>
<dbReference type="eggNOG" id="ENOG5031EK4">
    <property type="taxonomic scope" value="Bacteria"/>
</dbReference>
<reference evidence="2 3" key="1">
    <citation type="journal article" date="2011" name="Stand. Genomic Sci.">
        <title>Complete genome sequence of Treponema succinifaciens type strain (6091).</title>
        <authorList>
            <person name="Han C."/>
            <person name="Gronow S."/>
            <person name="Teshima H."/>
            <person name="Lapidus A."/>
            <person name="Nolan M."/>
            <person name="Lucas S."/>
            <person name="Hammon N."/>
            <person name="Deshpande S."/>
            <person name="Cheng J.F."/>
            <person name="Zeytun A."/>
            <person name="Tapia R."/>
            <person name="Goodwin L."/>
            <person name="Pitluck S."/>
            <person name="Liolios K."/>
            <person name="Pagani I."/>
            <person name="Ivanova N."/>
            <person name="Mavromatis K."/>
            <person name="Mikhailova N."/>
            <person name="Huntemann M."/>
            <person name="Pati A."/>
            <person name="Chen A."/>
            <person name="Palaniappan K."/>
            <person name="Land M."/>
            <person name="Hauser L."/>
            <person name="Brambilla E.M."/>
            <person name="Rohde M."/>
            <person name="Goker M."/>
            <person name="Woyke T."/>
            <person name="Bristow J."/>
            <person name="Eisen J.A."/>
            <person name="Markowitz V."/>
            <person name="Hugenholtz P."/>
            <person name="Kyrpides N.C."/>
            <person name="Klenk H.P."/>
            <person name="Detter J.C."/>
        </authorList>
    </citation>
    <scope>NUCLEOTIDE SEQUENCE [LARGE SCALE GENOMIC DNA]</scope>
    <source>
        <strain evidence="3">ATCC 33096 / DSM 2489 / 6091</strain>
    </source>
</reference>
<protein>
    <recommendedName>
        <fullName evidence="4">Lipoprotein</fullName>
    </recommendedName>
</protein>
<name>F2NTF4_TRES6</name>
<evidence type="ECO:0000256" key="1">
    <source>
        <dbReference type="SAM" id="SignalP"/>
    </source>
</evidence>
<evidence type="ECO:0008006" key="4">
    <source>
        <dbReference type="Google" id="ProtNLM"/>
    </source>
</evidence>
<evidence type="ECO:0000313" key="3">
    <source>
        <dbReference type="Proteomes" id="UP000006852"/>
    </source>
</evidence>
<accession>F2NTF4</accession>
<dbReference type="HOGENOM" id="CLU_2107923_0_0_12"/>